<dbReference type="OMA" id="GGEQYGW"/>
<evidence type="ECO:0000259" key="5">
    <source>
        <dbReference type="PROSITE" id="PS50181"/>
    </source>
</evidence>
<dbReference type="PROSITE" id="PS50082">
    <property type="entry name" value="WD_REPEATS_2"/>
    <property type="match status" value="1"/>
</dbReference>
<protein>
    <recommendedName>
        <fullName evidence="5">F-box domain-containing protein</fullName>
    </recommendedName>
</protein>
<dbReference type="PANTHER" id="PTHR46550:SF1">
    <property type="entry name" value="F-BOX PROTEIN 3"/>
    <property type="match status" value="1"/>
</dbReference>
<gene>
    <name evidence="6" type="ORF">Gasu_51400</name>
</gene>
<evidence type="ECO:0000256" key="4">
    <source>
        <dbReference type="SAM" id="MobiDB-lite"/>
    </source>
</evidence>
<dbReference type="Pfam" id="PF12937">
    <property type="entry name" value="F-box-like"/>
    <property type="match status" value="1"/>
</dbReference>
<accession>M2XUF7</accession>
<dbReference type="Gramene" id="EME27283">
    <property type="protein sequence ID" value="EME27283"/>
    <property type="gene ID" value="Gasu_51400"/>
</dbReference>
<dbReference type="InterPro" id="IPR036322">
    <property type="entry name" value="WD40_repeat_dom_sf"/>
</dbReference>
<dbReference type="InterPro" id="IPR052121">
    <property type="entry name" value="F-box_SCF_Substrate_Recog"/>
</dbReference>
<comment type="pathway">
    <text evidence="1">Protein modification; protein ubiquitination.</text>
</comment>
<evidence type="ECO:0000256" key="2">
    <source>
        <dbReference type="ARBA" id="ARBA00022786"/>
    </source>
</evidence>
<dbReference type="InterPro" id="IPR036047">
    <property type="entry name" value="F-box-like_dom_sf"/>
</dbReference>
<dbReference type="GO" id="GO:0005737">
    <property type="term" value="C:cytoplasm"/>
    <property type="evidence" value="ECO:0007669"/>
    <property type="project" value="TreeGrafter"/>
</dbReference>
<dbReference type="InterPro" id="IPR056151">
    <property type="entry name" value="Beta-prop_DCAF12"/>
</dbReference>
<evidence type="ECO:0000256" key="3">
    <source>
        <dbReference type="PROSITE-ProRule" id="PRU00221"/>
    </source>
</evidence>
<dbReference type="KEGG" id="gsl:Gasu_51400"/>
<evidence type="ECO:0000313" key="7">
    <source>
        <dbReference type="Proteomes" id="UP000030680"/>
    </source>
</evidence>
<dbReference type="Pfam" id="PF23760">
    <property type="entry name" value="Beta-prop_DCAF12"/>
    <property type="match status" value="1"/>
</dbReference>
<name>M2XUF7_GALSU</name>
<keyword evidence="7" id="KW-1185">Reference proteome</keyword>
<dbReference type="PROSITE" id="PS50181">
    <property type="entry name" value="FBOX"/>
    <property type="match status" value="1"/>
</dbReference>
<keyword evidence="2" id="KW-0833">Ubl conjugation pathway</keyword>
<evidence type="ECO:0000313" key="6">
    <source>
        <dbReference type="EMBL" id="EME27283.1"/>
    </source>
</evidence>
<organism evidence="6 7">
    <name type="scientific">Galdieria sulphuraria</name>
    <name type="common">Red alga</name>
    <dbReference type="NCBI Taxonomy" id="130081"/>
    <lineage>
        <taxon>Eukaryota</taxon>
        <taxon>Rhodophyta</taxon>
        <taxon>Bangiophyceae</taxon>
        <taxon>Galdieriales</taxon>
        <taxon>Galdieriaceae</taxon>
        <taxon>Galdieria</taxon>
    </lineage>
</organism>
<dbReference type="InterPro" id="IPR001810">
    <property type="entry name" value="F-box_dom"/>
</dbReference>
<evidence type="ECO:0000256" key="1">
    <source>
        <dbReference type="ARBA" id="ARBA00004906"/>
    </source>
</evidence>
<dbReference type="Gene3D" id="2.130.10.10">
    <property type="entry name" value="YVTN repeat-like/Quinoprotein amine dehydrogenase"/>
    <property type="match status" value="1"/>
</dbReference>
<dbReference type="CDD" id="cd09917">
    <property type="entry name" value="F-box_SF"/>
    <property type="match status" value="1"/>
</dbReference>
<dbReference type="Gene3D" id="1.20.1280.50">
    <property type="match status" value="1"/>
</dbReference>
<dbReference type="SUPFAM" id="SSF81383">
    <property type="entry name" value="F-box domain"/>
    <property type="match status" value="1"/>
</dbReference>
<sequence>MKTLYSFKSFKQWTNGMSWSGRHFEDSCRNETRIGMKPFSVGSPKKRKRGDSVQTTVEETSAVESSLDSRKGINCLPQELLANIFSYLPPEGIPECSLVCRKWREATHVEDNLWRKLAFTRWPCYVNSKRNQSWRSFFISNYRCERLSERFPFLSDEIELDVASLSLDKVFSCGWLPLCHSQNETQRYILAGTKNHKLLVIDSSQLRMNVFSPPSISVTPITLSDRSVSYPCHGGIRVVLFHPLNGTVVTSGCSSHQMLLWDAKSFLSSTKCPKPLAGFSEHSDWIFAADWLNDSVFATAGRDGKVYAWNTEPNESVVDNILLERNPSYEREEVPIFKSISKLVDHGSERRIREIKSDPFHKQFGILSLSNEEDGEFQVWDVEQRKSISTVPLSSSRDAVTLAYYPERNVYFVGSHVRLYMVDPRAGRIQKALYFISNLHASHIRSLIVRYHMLTIGFGTGRLFFYDLRKDSESLVRNGHRGLRLGRGWVRQENQTDSPGPHLIEDYNPAVYCMSYTEDGQNLFIGGGPLQLNLYGSYASFLKVNPARLVQTQRPCLEA</sequence>
<feature type="compositionally biased region" description="Polar residues" evidence="4">
    <location>
        <begin position="52"/>
        <end position="61"/>
    </location>
</feature>
<feature type="repeat" description="WD" evidence="3">
    <location>
        <begin position="279"/>
        <end position="319"/>
    </location>
</feature>
<dbReference type="RefSeq" id="XP_005703803.1">
    <property type="nucleotide sequence ID" value="XM_005703746.1"/>
</dbReference>
<dbReference type="EMBL" id="KB454534">
    <property type="protein sequence ID" value="EME27283.1"/>
    <property type="molecule type" value="Genomic_DNA"/>
</dbReference>
<feature type="region of interest" description="Disordered" evidence="4">
    <location>
        <begin position="38"/>
        <end position="61"/>
    </location>
</feature>
<dbReference type="InterPro" id="IPR001680">
    <property type="entry name" value="WD40_rpt"/>
</dbReference>
<dbReference type="SMART" id="SM00320">
    <property type="entry name" value="WD40"/>
    <property type="match status" value="2"/>
</dbReference>
<dbReference type="OrthoDB" id="10251741at2759"/>
<dbReference type="eggNOG" id="ENOG502QR7U">
    <property type="taxonomic scope" value="Eukaryota"/>
</dbReference>
<dbReference type="Proteomes" id="UP000030680">
    <property type="component" value="Unassembled WGS sequence"/>
</dbReference>
<proteinExistence type="predicted"/>
<dbReference type="SMART" id="SM00256">
    <property type="entry name" value="FBOX"/>
    <property type="match status" value="1"/>
</dbReference>
<dbReference type="PANTHER" id="PTHR46550">
    <property type="entry name" value="F-BOX ONLY PROTEIN 3"/>
    <property type="match status" value="1"/>
</dbReference>
<dbReference type="InterPro" id="IPR015943">
    <property type="entry name" value="WD40/YVTN_repeat-like_dom_sf"/>
</dbReference>
<feature type="domain" description="F-box" evidence="5">
    <location>
        <begin position="70"/>
        <end position="117"/>
    </location>
</feature>
<dbReference type="SUPFAM" id="SSF50978">
    <property type="entry name" value="WD40 repeat-like"/>
    <property type="match status" value="1"/>
</dbReference>
<reference evidence="7" key="1">
    <citation type="journal article" date="2013" name="Science">
        <title>Gene transfer from bacteria and archaea facilitated evolution of an extremophilic eukaryote.</title>
        <authorList>
            <person name="Schonknecht G."/>
            <person name="Chen W.H."/>
            <person name="Ternes C.M."/>
            <person name="Barbier G.G."/>
            <person name="Shrestha R.P."/>
            <person name="Stanke M."/>
            <person name="Brautigam A."/>
            <person name="Baker B.J."/>
            <person name="Banfield J.F."/>
            <person name="Garavito R.M."/>
            <person name="Carr K."/>
            <person name="Wilkerson C."/>
            <person name="Rensing S.A."/>
            <person name="Gagneul D."/>
            <person name="Dickenson N.E."/>
            <person name="Oesterhelt C."/>
            <person name="Lercher M.J."/>
            <person name="Weber A.P."/>
        </authorList>
    </citation>
    <scope>NUCLEOTIDE SEQUENCE [LARGE SCALE GENOMIC DNA]</scope>
    <source>
        <strain evidence="7">074W</strain>
    </source>
</reference>
<keyword evidence="3" id="KW-0853">WD repeat</keyword>
<dbReference type="AlphaFoldDB" id="M2XUF7"/>
<dbReference type="STRING" id="130081.M2XUF7"/>
<dbReference type="GeneID" id="17086205"/>